<name>A0A5D0NXQ4_9ACTN</name>
<dbReference type="GO" id="GO:0009313">
    <property type="term" value="P:oligosaccharide catabolic process"/>
    <property type="evidence" value="ECO:0007669"/>
    <property type="project" value="TreeGrafter"/>
</dbReference>
<feature type="region of interest" description="Disordered" evidence="2">
    <location>
        <begin position="399"/>
        <end position="420"/>
    </location>
</feature>
<dbReference type="GO" id="GO:0004556">
    <property type="term" value="F:alpha-amylase activity"/>
    <property type="evidence" value="ECO:0007669"/>
    <property type="project" value="TreeGrafter"/>
</dbReference>
<dbReference type="STRING" id="1220554.GCA_001552135_07839"/>
<dbReference type="AlphaFoldDB" id="A0A5D0NXQ4"/>
<reference evidence="4 5" key="1">
    <citation type="submission" date="2019-08" db="EMBL/GenBank/DDBJ databases">
        <title>Actinomadura sp. nov. CYP1-5 isolated from mountain soil.</title>
        <authorList>
            <person name="Songsumanus A."/>
            <person name="Kuncharoen N."/>
            <person name="Kudo T."/>
            <person name="Yuki M."/>
            <person name="Igarashi Y."/>
            <person name="Tanasupawat S."/>
        </authorList>
    </citation>
    <scope>NUCLEOTIDE SEQUENCE [LARGE SCALE GENOMIC DNA]</scope>
    <source>
        <strain evidence="4 5">JCM 14158</strain>
    </source>
</reference>
<sequence>MAAGAAGPAGHWWRNASVYQVYIRSFADGNGDGIGDLRGLRERLPYLRDLNVDALWITPWYVSPMVDGGYDIADYRDIDPLFGTLKEAEDVIEAAHATGLKVIVDLVPNHCSTLHPWFRAAVAAPPGSPERERFWFRPGRGPEGELPPNDWRSTFGGSAWTRLRRPDGGADEWYLHLFDPSQPDFNWDHSDVRAEFESILRFWLDRGTDGFRVDVADLLMKDPALPDLATWDDSDHPPDRDQPGVHEIYRSWRRILDSYPGDRAFVGEVWVKDRERFARYVRSDELHMAFNFDMLRAAWDAADMRSVIDGSLAAHGEIGAPASWVLSNHDVTRHVTRYGRSMTAYPDERHFGLPVDLELGRRRARAAAMLTCALPGSVYIYQGDELGLWEVEDIPDDLRQDPTLTRSGGTDLGRDGSRVPLPWTAGEPSLGFSSADTPWLPQPAEWASLAVAEQAADPGSHLSLYRDALRIRRAETALLGDELTWLPAPDGVLAFARGPGFACAVNFSSEPVALPSHRKVLLASGELVDGRLPADSAVWLRTG</sequence>
<keyword evidence="4" id="KW-0378">Hydrolase</keyword>
<evidence type="ECO:0000313" key="4">
    <source>
        <dbReference type="EMBL" id="TYB48954.1"/>
    </source>
</evidence>
<dbReference type="CDD" id="cd11332">
    <property type="entry name" value="AmyAc_OligoGlu_TS"/>
    <property type="match status" value="1"/>
</dbReference>
<comment type="caution">
    <text evidence="4">The sequence shown here is derived from an EMBL/GenBank/DDBJ whole genome shotgun (WGS) entry which is preliminary data.</text>
</comment>
<evidence type="ECO:0000313" key="5">
    <source>
        <dbReference type="Proteomes" id="UP000323380"/>
    </source>
</evidence>
<evidence type="ECO:0000259" key="3">
    <source>
        <dbReference type="SMART" id="SM00642"/>
    </source>
</evidence>
<gene>
    <name evidence="4" type="ORF">FXF69_07345</name>
</gene>
<dbReference type="Pfam" id="PF00128">
    <property type="entry name" value="Alpha-amylase"/>
    <property type="match status" value="1"/>
</dbReference>
<dbReference type="Gene3D" id="3.90.400.10">
    <property type="entry name" value="Oligo-1,6-glucosidase, Domain 2"/>
    <property type="match status" value="1"/>
</dbReference>
<dbReference type="PANTHER" id="PTHR10357">
    <property type="entry name" value="ALPHA-AMYLASE FAMILY MEMBER"/>
    <property type="match status" value="1"/>
</dbReference>
<organism evidence="4 5">
    <name type="scientific">Actinomadura chibensis</name>
    <dbReference type="NCBI Taxonomy" id="392828"/>
    <lineage>
        <taxon>Bacteria</taxon>
        <taxon>Bacillati</taxon>
        <taxon>Actinomycetota</taxon>
        <taxon>Actinomycetes</taxon>
        <taxon>Streptosporangiales</taxon>
        <taxon>Thermomonosporaceae</taxon>
        <taxon>Actinomadura</taxon>
    </lineage>
</organism>
<dbReference type="SUPFAM" id="SSF51445">
    <property type="entry name" value="(Trans)glycosidases"/>
    <property type="match status" value="1"/>
</dbReference>
<evidence type="ECO:0000256" key="2">
    <source>
        <dbReference type="SAM" id="MobiDB-lite"/>
    </source>
</evidence>
<proteinExistence type="inferred from homology"/>
<keyword evidence="5" id="KW-1185">Reference proteome</keyword>
<dbReference type="InterPro" id="IPR045857">
    <property type="entry name" value="O16G_dom_2"/>
</dbReference>
<dbReference type="Proteomes" id="UP000323380">
    <property type="component" value="Unassembled WGS sequence"/>
</dbReference>
<comment type="similarity">
    <text evidence="1">Belongs to the glycosyl hydrolase 13 family.</text>
</comment>
<evidence type="ECO:0000256" key="1">
    <source>
        <dbReference type="ARBA" id="ARBA00008061"/>
    </source>
</evidence>
<dbReference type="EMBL" id="VSFG01000001">
    <property type="protein sequence ID" value="TYB48954.1"/>
    <property type="molecule type" value="Genomic_DNA"/>
</dbReference>
<accession>A0A5D0NXQ4</accession>
<protein>
    <submittedName>
        <fullName evidence="4">Glycoside hydrolase family 13 protein</fullName>
    </submittedName>
</protein>
<dbReference type="PANTHER" id="PTHR10357:SF179">
    <property type="entry name" value="NEUTRAL AND BASIC AMINO ACID TRANSPORT PROTEIN RBAT"/>
    <property type="match status" value="1"/>
</dbReference>
<dbReference type="SMART" id="SM00642">
    <property type="entry name" value="Aamy"/>
    <property type="match status" value="1"/>
</dbReference>
<dbReference type="RefSeq" id="WP_067904518.1">
    <property type="nucleotide sequence ID" value="NZ_VSFG01000001.1"/>
</dbReference>
<dbReference type="InterPro" id="IPR017853">
    <property type="entry name" value="GH"/>
</dbReference>
<dbReference type="Gene3D" id="3.20.20.80">
    <property type="entry name" value="Glycosidases"/>
    <property type="match status" value="1"/>
</dbReference>
<feature type="domain" description="Glycosyl hydrolase family 13 catalytic" evidence="3">
    <location>
        <begin position="20"/>
        <end position="418"/>
    </location>
</feature>
<dbReference type="InterPro" id="IPR006047">
    <property type="entry name" value="GH13_cat_dom"/>
</dbReference>